<dbReference type="Gene3D" id="1.10.630.10">
    <property type="entry name" value="Cytochrome P450"/>
    <property type="match status" value="1"/>
</dbReference>
<comment type="caution">
    <text evidence="3">The sequence shown here is derived from an EMBL/GenBank/DDBJ whole genome shotgun (WGS) entry which is preliminary data.</text>
</comment>
<evidence type="ECO:0000256" key="1">
    <source>
        <dbReference type="ARBA" id="ARBA00022723"/>
    </source>
</evidence>
<dbReference type="Pfam" id="PF00067">
    <property type="entry name" value="p450"/>
    <property type="match status" value="1"/>
</dbReference>
<dbReference type="Proteomes" id="UP000222542">
    <property type="component" value="Unassembled WGS sequence"/>
</dbReference>
<dbReference type="InterPro" id="IPR036396">
    <property type="entry name" value="Cyt_P450_sf"/>
</dbReference>
<reference evidence="3 4" key="2">
    <citation type="journal article" date="2017" name="Genome Biol.">
        <title>New reference genome sequences of hot pepper reveal the massive evolution of plant disease-resistance genes by retroduplication.</title>
        <authorList>
            <person name="Kim S."/>
            <person name="Park J."/>
            <person name="Yeom S.I."/>
            <person name="Kim Y.M."/>
            <person name="Seo E."/>
            <person name="Kim K.T."/>
            <person name="Kim M.S."/>
            <person name="Lee J.M."/>
            <person name="Cheong K."/>
            <person name="Shin H.S."/>
            <person name="Kim S.B."/>
            <person name="Han K."/>
            <person name="Lee J."/>
            <person name="Park M."/>
            <person name="Lee H.A."/>
            <person name="Lee H.Y."/>
            <person name="Lee Y."/>
            <person name="Oh S."/>
            <person name="Lee J.H."/>
            <person name="Choi E."/>
            <person name="Choi E."/>
            <person name="Lee S.E."/>
            <person name="Jeon J."/>
            <person name="Kim H."/>
            <person name="Choi G."/>
            <person name="Song H."/>
            <person name="Lee J."/>
            <person name="Lee S.C."/>
            <person name="Kwon J.K."/>
            <person name="Lee H.Y."/>
            <person name="Koo N."/>
            <person name="Hong Y."/>
            <person name="Kim R.W."/>
            <person name="Kang W.H."/>
            <person name="Huh J.H."/>
            <person name="Kang B.C."/>
            <person name="Yang T.J."/>
            <person name="Lee Y.H."/>
            <person name="Bennetzen J.L."/>
            <person name="Choi D."/>
        </authorList>
    </citation>
    <scope>NUCLEOTIDE SEQUENCE [LARGE SCALE GENOMIC DNA]</scope>
    <source>
        <strain evidence="4">cv. CM334</strain>
    </source>
</reference>
<evidence type="ECO:0000313" key="3">
    <source>
        <dbReference type="EMBL" id="PHT94254.1"/>
    </source>
</evidence>
<dbReference type="GO" id="GO:0016705">
    <property type="term" value="F:oxidoreductase activity, acting on paired donors, with incorporation or reduction of molecular oxygen"/>
    <property type="evidence" value="ECO:0007669"/>
    <property type="project" value="InterPro"/>
</dbReference>
<dbReference type="SUPFAM" id="SSF48264">
    <property type="entry name" value="Cytochrome P450"/>
    <property type="match status" value="1"/>
</dbReference>
<organism evidence="3 4">
    <name type="scientific">Capsicum annuum</name>
    <name type="common">Capsicum pepper</name>
    <dbReference type="NCBI Taxonomy" id="4072"/>
    <lineage>
        <taxon>Eukaryota</taxon>
        <taxon>Viridiplantae</taxon>
        <taxon>Streptophyta</taxon>
        <taxon>Embryophyta</taxon>
        <taxon>Tracheophyta</taxon>
        <taxon>Spermatophyta</taxon>
        <taxon>Magnoliopsida</taxon>
        <taxon>eudicotyledons</taxon>
        <taxon>Gunneridae</taxon>
        <taxon>Pentapetalae</taxon>
        <taxon>asterids</taxon>
        <taxon>lamiids</taxon>
        <taxon>Solanales</taxon>
        <taxon>Solanaceae</taxon>
        <taxon>Solanoideae</taxon>
        <taxon>Capsiceae</taxon>
        <taxon>Capsicum</taxon>
    </lineage>
</organism>
<dbReference type="Gramene" id="PHT94254">
    <property type="protein sequence ID" value="PHT94254"/>
    <property type="gene ID" value="T459_02136"/>
</dbReference>
<protein>
    <recommendedName>
        <fullName evidence="5">Beta-amyrin 28-oxidase-like</fullName>
    </recommendedName>
</protein>
<dbReference type="GO" id="GO:0020037">
    <property type="term" value="F:heme binding"/>
    <property type="evidence" value="ECO:0007669"/>
    <property type="project" value="InterPro"/>
</dbReference>
<evidence type="ECO:0008006" key="5">
    <source>
        <dbReference type="Google" id="ProtNLM"/>
    </source>
</evidence>
<evidence type="ECO:0000256" key="2">
    <source>
        <dbReference type="ARBA" id="ARBA00023004"/>
    </source>
</evidence>
<dbReference type="GO" id="GO:0004497">
    <property type="term" value="F:monooxygenase activity"/>
    <property type="evidence" value="ECO:0007669"/>
    <property type="project" value="InterPro"/>
</dbReference>
<evidence type="ECO:0000313" key="4">
    <source>
        <dbReference type="Proteomes" id="UP000222542"/>
    </source>
</evidence>
<dbReference type="AlphaFoldDB" id="A0A2G3AJ41"/>
<dbReference type="PANTHER" id="PTHR24286">
    <property type="entry name" value="CYTOCHROME P450 26"/>
    <property type="match status" value="1"/>
</dbReference>
<sequence>MELKVFPTVKLHTFELACRLFMNLEDTNRIIKLFNLFNIFLKGVISIALNIPGTKFYHAKKATNTIRELLLIVKQRREAIEQRPNSPPQDLLSHLLLFPDENGKFMSELEIADNILMMIFGGHDTTTVTLTLVMKYLAELPHVYANILQGGALCRKSSWRVVVRRRVPLGDNGLEICKWCLVSKVFLASGGQMACPVG</sequence>
<dbReference type="OMA" id="WHGSMSP"/>
<dbReference type="EMBL" id="AYRZ02000001">
    <property type="protein sequence ID" value="PHT94254.1"/>
    <property type="molecule type" value="Genomic_DNA"/>
</dbReference>
<keyword evidence="1" id="KW-0479">Metal-binding</keyword>
<reference evidence="3 4" key="1">
    <citation type="journal article" date="2014" name="Nat. Genet.">
        <title>Genome sequence of the hot pepper provides insights into the evolution of pungency in Capsicum species.</title>
        <authorList>
            <person name="Kim S."/>
            <person name="Park M."/>
            <person name="Yeom S.I."/>
            <person name="Kim Y.M."/>
            <person name="Lee J.M."/>
            <person name="Lee H.A."/>
            <person name="Seo E."/>
            <person name="Choi J."/>
            <person name="Cheong K."/>
            <person name="Kim K.T."/>
            <person name="Jung K."/>
            <person name="Lee G.W."/>
            <person name="Oh S.K."/>
            <person name="Bae C."/>
            <person name="Kim S.B."/>
            <person name="Lee H.Y."/>
            <person name="Kim S.Y."/>
            <person name="Kim M.S."/>
            <person name="Kang B.C."/>
            <person name="Jo Y.D."/>
            <person name="Yang H.B."/>
            <person name="Jeong H.J."/>
            <person name="Kang W.H."/>
            <person name="Kwon J.K."/>
            <person name="Shin C."/>
            <person name="Lim J.Y."/>
            <person name="Park J.H."/>
            <person name="Huh J.H."/>
            <person name="Kim J.S."/>
            <person name="Kim B.D."/>
            <person name="Cohen O."/>
            <person name="Paran I."/>
            <person name="Suh M.C."/>
            <person name="Lee S.B."/>
            <person name="Kim Y.K."/>
            <person name="Shin Y."/>
            <person name="Noh S.J."/>
            <person name="Park J."/>
            <person name="Seo Y.S."/>
            <person name="Kwon S.Y."/>
            <person name="Kim H.A."/>
            <person name="Park J.M."/>
            <person name="Kim H.J."/>
            <person name="Choi S.B."/>
            <person name="Bosland P.W."/>
            <person name="Reeves G."/>
            <person name="Jo S.H."/>
            <person name="Lee B.W."/>
            <person name="Cho H.T."/>
            <person name="Choi H.S."/>
            <person name="Lee M.S."/>
            <person name="Yu Y."/>
            <person name="Do Choi Y."/>
            <person name="Park B.S."/>
            <person name="van Deynze A."/>
            <person name="Ashrafi H."/>
            <person name="Hill T."/>
            <person name="Kim W.T."/>
            <person name="Pai H.S."/>
            <person name="Ahn H.K."/>
            <person name="Yeam I."/>
            <person name="Giovannoni J.J."/>
            <person name="Rose J.K."/>
            <person name="Sorensen I."/>
            <person name="Lee S.J."/>
            <person name="Kim R.W."/>
            <person name="Choi I.Y."/>
            <person name="Choi B.S."/>
            <person name="Lim J.S."/>
            <person name="Lee Y.H."/>
            <person name="Choi D."/>
        </authorList>
    </citation>
    <scope>NUCLEOTIDE SEQUENCE [LARGE SCALE GENOMIC DNA]</scope>
    <source>
        <strain evidence="4">cv. CM334</strain>
    </source>
</reference>
<proteinExistence type="predicted"/>
<keyword evidence="4" id="KW-1185">Reference proteome</keyword>
<gene>
    <name evidence="3" type="ORF">T459_02136</name>
</gene>
<name>A0A2G3AJ41_CAPAN</name>
<dbReference type="GO" id="GO:0005506">
    <property type="term" value="F:iron ion binding"/>
    <property type="evidence" value="ECO:0007669"/>
    <property type="project" value="InterPro"/>
</dbReference>
<dbReference type="InterPro" id="IPR001128">
    <property type="entry name" value="Cyt_P450"/>
</dbReference>
<keyword evidence="2" id="KW-0408">Iron</keyword>
<dbReference type="PANTHER" id="PTHR24286:SF209">
    <property type="entry name" value="BETA-AMYRIN 28-OXIDASE-LIKE"/>
    <property type="match status" value="1"/>
</dbReference>
<accession>A0A2G3AJ41</accession>